<gene>
    <name evidence="2" type="ORF">ROHU_009693</name>
</gene>
<comment type="caution">
    <text evidence="2">The sequence shown here is derived from an EMBL/GenBank/DDBJ whole genome shotgun (WGS) entry which is preliminary data.</text>
</comment>
<dbReference type="AlphaFoldDB" id="A0A498LY43"/>
<feature type="compositionally biased region" description="Low complexity" evidence="1">
    <location>
        <begin position="215"/>
        <end position="231"/>
    </location>
</feature>
<dbReference type="EMBL" id="QBIY01012980">
    <property type="protein sequence ID" value="RXN13459.1"/>
    <property type="molecule type" value="Genomic_DNA"/>
</dbReference>
<dbReference type="Proteomes" id="UP000290572">
    <property type="component" value="Unassembled WGS sequence"/>
</dbReference>
<proteinExistence type="predicted"/>
<sequence length="275" mass="31337">MDYITKIAIITVLYMRRRRRRHRRRHRFWVHPIRRCRGSYGEYHCLVQELRFDEVLFQRYFRLNKTEFDELLARLAPRIAMQNTTFRAAIPPAARLAICLRYLATGDSFTTISYSYRVGVSTVACIVGTVSQAIWECLLDDYMPVPSTQEWSNIAAGFLERWNFPNCVGSIDGKHVVIQAPPNSGSMFYNYKASNMSEIEIEEYSLDIEDPAAPPASIQAASQATSASQDPPTEPAMHSRATAAHTSRRRISPSPPPSRQLRRHHPPPINKSGSP</sequence>
<evidence type="ECO:0000313" key="2">
    <source>
        <dbReference type="EMBL" id="RXN13459.1"/>
    </source>
</evidence>
<evidence type="ECO:0000313" key="3">
    <source>
        <dbReference type="Proteomes" id="UP000290572"/>
    </source>
</evidence>
<accession>A0A498LY43</accession>
<organism evidence="2 3">
    <name type="scientific">Labeo rohita</name>
    <name type="common">Indian major carp</name>
    <name type="synonym">Cyprinus rohita</name>
    <dbReference type="NCBI Taxonomy" id="84645"/>
    <lineage>
        <taxon>Eukaryota</taxon>
        <taxon>Metazoa</taxon>
        <taxon>Chordata</taxon>
        <taxon>Craniata</taxon>
        <taxon>Vertebrata</taxon>
        <taxon>Euteleostomi</taxon>
        <taxon>Actinopterygii</taxon>
        <taxon>Neopterygii</taxon>
        <taxon>Teleostei</taxon>
        <taxon>Ostariophysi</taxon>
        <taxon>Cypriniformes</taxon>
        <taxon>Cyprinidae</taxon>
        <taxon>Labeoninae</taxon>
        <taxon>Labeonini</taxon>
        <taxon>Labeo</taxon>
    </lineage>
</organism>
<reference evidence="2 3" key="1">
    <citation type="submission" date="2018-03" db="EMBL/GenBank/DDBJ databases">
        <title>Draft genome sequence of Rohu Carp (Labeo rohita).</title>
        <authorList>
            <person name="Das P."/>
            <person name="Kushwaha B."/>
            <person name="Joshi C.G."/>
            <person name="Kumar D."/>
            <person name="Nagpure N.S."/>
            <person name="Sahoo L."/>
            <person name="Das S.P."/>
            <person name="Bit A."/>
            <person name="Patnaik S."/>
            <person name="Meher P.K."/>
            <person name="Jayasankar P."/>
            <person name="Koringa P.G."/>
            <person name="Patel N.V."/>
            <person name="Hinsu A.T."/>
            <person name="Kumar R."/>
            <person name="Pandey M."/>
            <person name="Agarwal S."/>
            <person name="Srivastava S."/>
            <person name="Singh M."/>
            <person name="Iquebal M.A."/>
            <person name="Jaiswal S."/>
            <person name="Angadi U.B."/>
            <person name="Kumar N."/>
            <person name="Raza M."/>
            <person name="Shah T.M."/>
            <person name="Rai A."/>
            <person name="Jena J.K."/>
        </authorList>
    </citation>
    <scope>NUCLEOTIDE SEQUENCE [LARGE SCALE GENOMIC DNA]</scope>
    <source>
        <strain evidence="2">DASCIFA01</strain>
        <tissue evidence="2">Testis</tissue>
    </source>
</reference>
<evidence type="ECO:0000256" key="1">
    <source>
        <dbReference type="SAM" id="MobiDB-lite"/>
    </source>
</evidence>
<name>A0A498LY43_LABRO</name>
<feature type="region of interest" description="Disordered" evidence="1">
    <location>
        <begin position="215"/>
        <end position="275"/>
    </location>
</feature>
<keyword evidence="3" id="KW-1185">Reference proteome</keyword>
<dbReference type="STRING" id="84645.A0A498LY43"/>
<protein>
    <submittedName>
        <fullName evidence="2">Nuclease HARBI1</fullName>
    </submittedName>
</protein>